<dbReference type="PRINTS" id="PR00757">
    <property type="entry name" value="AMINEOXDASEF"/>
</dbReference>
<dbReference type="PANTHER" id="PTHR43563:SF14">
    <property type="entry name" value="AMINE OXIDASE"/>
    <property type="match status" value="1"/>
</dbReference>
<dbReference type="AlphaFoldDB" id="A0A0C3C466"/>
<dbReference type="Gene3D" id="3.50.50.60">
    <property type="entry name" value="FAD/NAD(P)-binding domain"/>
    <property type="match status" value="1"/>
</dbReference>
<proteinExistence type="inferred from homology"/>
<dbReference type="InterPro" id="IPR001613">
    <property type="entry name" value="Flavin_amine_oxidase"/>
</dbReference>
<evidence type="ECO:0000256" key="2">
    <source>
        <dbReference type="ARBA" id="ARBA00005995"/>
    </source>
</evidence>
<dbReference type="Gene3D" id="1.10.405.10">
    <property type="entry name" value="Guanine Nucleotide Dissociation Inhibitor, domain 1"/>
    <property type="match status" value="1"/>
</dbReference>
<feature type="binding site" evidence="5">
    <location>
        <position position="441"/>
    </location>
    <ligand>
        <name>FAD</name>
        <dbReference type="ChEBI" id="CHEBI:57692"/>
    </ligand>
</feature>
<comment type="similarity">
    <text evidence="2 6">Belongs to the flavin monoamine oxidase family.</text>
</comment>
<dbReference type="PANTHER" id="PTHR43563">
    <property type="entry name" value="AMINE OXIDASE"/>
    <property type="match status" value="1"/>
</dbReference>
<evidence type="ECO:0000256" key="1">
    <source>
        <dbReference type="ARBA" id="ARBA00001974"/>
    </source>
</evidence>
<accession>A0A0C3C466</accession>
<evidence type="ECO:0000256" key="6">
    <source>
        <dbReference type="RuleBase" id="RU362067"/>
    </source>
</evidence>
<reference evidence="9" key="2">
    <citation type="submission" date="2015-01" db="EMBL/GenBank/DDBJ databases">
        <title>Evolutionary Origins and Diversification of the Mycorrhizal Mutualists.</title>
        <authorList>
            <consortium name="DOE Joint Genome Institute"/>
            <consortium name="Mycorrhizal Genomics Consortium"/>
            <person name="Kohler A."/>
            <person name="Kuo A."/>
            <person name="Nagy L.G."/>
            <person name="Floudas D."/>
            <person name="Copeland A."/>
            <person name="Barry K.W."/>
            <person name="Cichocki N."/>
            <person name="Veneault-Fourrey C."/>
            <person name="LaButti K."/>
            <person name="Lindquist E.A."/>
            <person name="Lipzen A."/>
            <person name="Lundell T."/>
            <person name="Morin E."/>
            <person name="Murat C."/>
            <person name="Riley R."/>
            <person name="Ohm R."/>
            <person name="Sun H."/>
            <person name="Tunlid A."/>
            <person name="Henrissat B."/>
            <person name="Grigoriev I.V."/>
            <person name="Hibbett D.S."/>
            <person name="Martin F."/>
        </authorList>
    </citation>
    <scope>NUCLEOTIDE SEQUENCE [LARGE SCALE GENOMIC DNA]</scope>
    <source>
        <strain evidence="9">Zn</strain>
    </source>
</reference>
<dbReference type="EC" id="1.4.3.-" evidence="6"/>
<dbReference type="InterPro" id="IPR002937">
    <property type="entry name" value="Amino_oxidase"/>
</dbReference>
<feature type="binding site" evidence="5">
    <location>
        <begin position="42"/>
        <end position="43"/>
    </location>
    <ligand>
        <name>FAD</name>
        <dbReference type="ChEBI" id="CHEBI:57692"/>
    </ligand>
</feature>
<keyword evidence="9" id="KW-1185">Reference proteome</keyword>
<dbReference type="STRING" id="913774.A0A0C3C466"/>
<comment type="catalytic activity">
    <reaction evidence="4">
        <text>a secondary aliphatic amine + O2 + H2O = a primary amine + an aldehyde + H2O2</text>
        <dbReference type="Rhea" id="RHEA:26414"/>
        <dbReference type="ChEBI" id="CHEBI:15377"/>
        <dbReference type="ChEBI" id="CHEBI:15379"/>
        <dbReference type="ChEBI" id="CHEBI:16240"/>
        <dbReference type="ChEBI" id="CHEBI:17478"/>
        <dbReference type="ChEBI" id="CHEBI:58855"/>
        <dbReference type="ChEBI" id="CHEBI:65296"/>
        <dbReference type="EC" id="1.4.3.4"/>
    </reaction>
</comment>
<dbReference type="SUPFAM" id="SSF54373">
    <property type="entry name" value="FAD-linked reductases, C-terminal domain"/>
    <property type="match status" value="1"/>
</dbReference>
<feature type="domain" description="Amine oxidase" evidence="7">
    <location>
        <begin position="22"/>
        <end position="464"/>
    </location>
</feature>
<keyword evidence="6" id="KW-0285">Flavoprotein</keyword>
<dbReference type="Gene3D" id="3.90.660.10">
    <property type="match status" value="1"/>
</dbReference>
<keyword evidence="6" id="KW-0274">FAD</keyword>
<dbReference type="Proteomes" id="UP000054321">
    <property type="component" value="Unassembled WGS sequence"/>
</dbReference>
<dbReference type="InParanoid" id="A0A0C3C466"/>
<sequence>MSSPQSPSSEAVVDVIVIGAGFSGLAAANQLVAAGKSVVVLEARDRVGRKVYDKLLPSGDIIELGAEFAGPCQDRVLQLAKELDVETFKTYRVGKSVSFYNGNRLVYDPEETGGYIPLGEDALKDLAVAIQTLDAMAQELDVRVPWKHPKANIWDSMTLTSWLKNAISDPMALDLLVMLARALLSAEPSDVSLLQTLTYISRAGNESTPGSFQRLVSTEGGAQEVRFSGGPQLIAKRLGGRLGEALKLNSPIRSITKRGEIYEVNGETFTGKARNIILALSPPLTGRIKYDPPLPASRDLLTQHMPMGSVGKVIAIYKTPFWREDGLSGGAIGLQGVTIQVTFDNSPRDGSHGALMGLIVANAMRRLDGKTEAEIQAAVVEDLATYFGPKAREVESWIIQRWANEEFSRGGHFAVCPPNVMTQYGTAVTEPVGNIYFAGTEASPYWSGFMDGAIRAGEAAAAKICRS</sequence>
<feature type="binding site" evidence="5">
    <location>
        <position position="23"/>
    </location>
    <ligand>
        <name>FAD</name>
        <dbReference type="ChEBI" id="CHEBI:57692"/>
    </ligand>
</feature>
<gene>
    <name evidence="8" type="ORF">OIDMADRAFT_137250</name>
</gene>
<comment type="cofactor">
    <cofactor evidence="1 6">
        <name>FAD</name>
        <dbReference type="ChEBI" id="CHEBI:57692"/>
    </cofactor>
</comment>
<dbReference type="InterPro" id="IPR050703">
    <property type="entry name" value="Flavin_MAO"/>
</dbReference>
<evidence type="ECO:0000256" key="3">
    <source>
        <dbReference type="ARBA" id="ARBA00023002"/>
    </source>
</evidence>
<evidence type="ECO:0000313" key="9">
    <source>
        <dbReference type="Proteomes" id="UP000054321"/>
    </source>
</evidence>
<dbReference type="SUPFAM" id="SSF51905">
    <property type="entry name" value="FAD/NAD(P)-binding domain"/>
    <property type="match status" value="1"/>
</dbReference>
<dbReference type="Pfam" id="PF01593">
    <property type="entry name" value="Amino_oxidase"/>
    <property type="match status" value="1"/>
</dbReference>
<evidence type="ECO:0000256" key="5">
    <source>
        <dbReference type="PIRSR" id="PIRSR601613-1"/>
    </source>
</evidence>
<dbReference type="HOGENOM" id="CLU_004498_0_4_1"/>
<dbReference type="InterPro" id="IPR036188">
    <property type="entry name" value="FAD/NAD-bd_sf"/>
</dbReference>
<reference evidence="8 9" key="1">
    <citation type="submission" date="2014-04" db="EMBL/GenBank/DDBJ databases">
        <authorList>
            <consortium name="DOE Joint Genome Institute"/>
            <person name="Kuo A."/>
            <person name="Martino E."/>
            <person name="Perotto S."/>
            <person name="Kohler A."/>
            <person name="Nagy L.G."/>
            <person name="Floudas D."/>
            <person name="Copeland A."/>
            <person name="Barry K.W."/>
            <person name="Cichocki N."/>
            <person name="Veneault-Fourrey C."/>
            <person name="LaButti K."/>
            <person name="Lindquist E.A."/>
            <person name="Lipzen A."/>
            <person name="Lundell T."/>
            <person name="Morin E."/>
            <person name="Murat C."/>
            <person name="Sun H."/>
            <person name="Tunlid A."/>
            <person name="Henrissat B."/>
            <person name="Grigoriev I.V."/>
            <person name="Hibbett D.S."/>
            <person name="Martin F."/>
            <person name="Nordberg H.P."/>
            <person name="Cantor M.N."/>
            <person name="Hua S.X."/>
        </authorList>
    </citation>
    <scope>NUCLEOTIDE SEQUENCE [LARGE SCALE GENOMIC DNA]</scope>
    <source>
        <strain evidence="8 9">Zn</strain>
    </source>
</reference>
<name>A0A0C3C466_OIDMZ</name>
<organism evidence="8 9">
    <name type="scientific">Oidiodendron maius (strain Zn)</name>
    <dbReference type="NCBI Taxonomy" id="913774"/>
    <lineage>
        <taxon>Eukaryota</taxon>
        <taxon>Fungi</taxon>
        <taxon>Dikarya</taxon>
        <taxon>Ascomycota</taxon>
        <taxon>Pezizomycotina</taxon>
        <taxon>Leotiomycetes</taxon>
        <taxon>Leotiomycetes incertae sedis</taxon>
        <taxon>Myxotrichaceae</taxon>
        <taxon>Oidiodendron</taxon>
    </lineage>
</organism>
<dbReference type="OrthoDB" id="5046242at2759"/>
<dbReference type="GO" id="GO:0097621">
    <property type="term" value="F:monoamine oxidase activity"/>
    <property type="evidence" value="ECO:0007669"/>
    <property type="project" value="UniProtKB-EC"/>
</dbReference>
<evidence type="ECO:0000259" key="7">
    <source>
        <dbReference type="Pfam" id="PF01593"/>
    </source>
</evidence>
<dbReference type="EMBL" id="KN832893">
    <property type="protein sequence ID" value="KIM93668.1"/>
    <property type="molecule type" value="Genomic_DNA"/>
</dbReference>
<evidence type="ECO:0000313" key="8">
    <source>
        <dbReference type="EMBL" id="KIM93668.1"/>
    </source>
</evidence>
<keyword evidence="3 6" id="KW-0560">Oxidoreductase</keyword>
<protein>
    <recommendedName>
        <fullName evidence="6">Amine oxidase</fullName>
        <ecNumber evidence="6">1.4.3.-</ecNumber>
    </recommendedName>
</protein>
<evidence type="ECO:0000256" key="4">
    <source>
        <dbReference type="ARBA" id="ARBA00048448"/>
    </source>
</evidence>